<evidence type="ECO:0000313" key="6">
    <source>
        <dbReference type="Proteomes" id="UP000238362"/>
    </source>
</evidence>
<organism evidence="5 6">
    <name type="scientific">Prauserella shujinwangii</name>
    <dbReference type="NCBI Taxonomy" id="1453103"/>
    <lineage>
        <taxon>Bacteria</taxon>
        <taxon>Bacillati</taxon>
        <taxon>Actinomycetota</taxon>
        <taxon>Actinomycetes</taxon>
        <taxon>Pseudonocardiales</taxon>
        <taxon>Pseudonocardiaceae</taxon>
        <taxon>Prauserella</taxon>
    </lineage>
</organism>
<dbReference type="OrthoDB" id="3628427at2"/>
<dbReference type="CDD" id="cd00090">
    <property type="entry name" value="HTH_ARSR"/>
    <property type="match status" value="1"/>
</dbReference>
<dbReference type="PANTHER" id="PTHR33154">
    <property type="entry name" value="TRANSCRIPTIONAL REGULATOR, ARSR FAMILY"/>
    <property type="match status" value="1"/>
</dbReference>
<dbReference type="AlphaFoldDB" id="A0A2T0LPX9"/>
<feature type="domain" description="HTH arsR-type" evidence="4">
    <location>
        <begin position="1"/>
        <end position="90"/>
    </location>
</feature>
<dbReference type="SUPFAM" id="SSF46785">
    <property type="entry name" value="Winged helix' DNA-binding domain"/>
    <property type="match status" value="1"/>
</dbReference>
<reference evidence="5 6" key="1">
    <citation type="submission" date="2018-03" db="EMBL/GenBank/DDBJ databases">
        <title>Genomic Encyclopedia of Type Strains, Phase III (KMG-III): the genomes of soil and plant-associated and newly described type strains.</title>
        <authorList>
            <person name="Whitman W."/>
        </authorList>
    </citation>
    <scope>NUCLEOTIDE SEQUENCE [LARGE SCALE GENOMIC DNA]</scope>
    <source>
        <strain evidence="5 6">CGMCC 4.7125</strain>
    </source>
</reference>
<keyword evidence="1" id="KW-0805">Transcription regulation</keyword>
<protein>
    <submittedName>
        <fullName evidence="5">ArsR family transcriptional regulator</fullName>
    </submittedName>
</protein>
<dbReference type="PRINTS" id="PR00778">
    <property type="entry name" value="HTHARSR"/>
</dbReference>
<evidence type="ECO:0000256" key="1">
    <source>
        <dbReference type="ARBA" id="ARBA00023015"/>
    </source>
</evidence>
<keyword evidence="2" id="KW-0238">DNA-binding</keyword>
<proteinExistence type="predicted"/>
<evidence type="ECO:0000259" key="4">
    <source>
        <dbReference type="PROSITE" id="PS50987"/>
    </source>
</evidence>
<evidence type="ECO:0000313" key="5">
    <source>
        <dbReference type="EMBL" id="PRX45407.1"/>
    </source>
</evidence>
<dbReference type="NCBIfam" id="NF033788">
    <property type="entry name" value="HTH_metalloreg"/>
    <property type="match status" value="1"/>
</dbReference>
<dbReference type="InterPro" id="IPR001845">
    <property type="entry name" value="HTH_ArsR_DNA-bd_dom"/>
</dbReference>
<comment type="caution">
    <text evidence="5">The sequence shown here is derived from an EMBL/GenBank/DDBJ whole genome shotgun (WGS) entry which is preliminary data.</text>
</comment>
<dbReference type="EMBL" id="PVNH01000009">
    <property type="protein sequence ID" value="PRX45407.1"/>
    <property type="molecule type" value="Genomic_DNA"/>
</dbReference>
<keyword evidence="6" id="KW-1185">Reference proteome</keyword>
<dbReference type="InterPro" id="IPR036388">
    <property type="entry name" value="WH-like_DNA-bd_sf"/>
</dbReference>
<sequence>MSVRSDVLRVLADPLRAQIVELLAHESLCTCHLVEETGASQTNVSNHLRLLRQAGLVSAEPAGRYTYYRLNADVLKDLAAELSGLADIADERADTRRPCS</sequence>
<dbReference type="PROSITE" id="PS50987">
    <property type="entry name" value="HTH_ARSR_2"/>
    <property type="match status" value="1"/>
</dbReference>
<evidence type="ECO:0000256" key="2">
    <source>
        <dbReference type="ARBA" id="ARBA00023125"/>
    </source>
</evidence>
<dbReference type="Gene3D" id="1.10.10.10">
    <property type="entry name" value="Winged helix-like DNA-binding domain superfamily/Winged helix DNA-binding domain"/>
    <property type="match status" value="1"/>
</dbReference>
<accession>A0A2T0LPX9</accession>
<dbReference type="RefSeq" id="WP_106180622.1">
    <property type="nucleotide sequence ID" value="NZ_PVNH01000009.1"/>
</dbReference>
<dbReference type="InterPro" id="IPR036390">
    <property type="entry name" value="WH_DNA-bd_sf"/>
</dbReference>
<dbReference type="PANTHER" id="PTHR33154:SF18">
    <property type="entry name" value="ARSENICAL RESISTANCE OPERON REPRESSOR"/>
    <property type="match status" value="1"/>
</dbReference>
<evidence type="ECO:0000256" key="3">
    <source>
        <dbReference type="ARBA" id="ARBA00023163"/>
    </source>
</evidence>
<dbReference type="GO" id="GO:0003700">
    <property type="term" value="F:DNA-binding transcription factor activity"/>
    <property type="evidence" value="ECO:0007669"/>
    <property type="project" value="InterPro"/>
</dbReference>
<dbReference type="Proteomes" id="UP000238362">
    <property type="component" value="Unassembled WGS sequence"/>
</dbReference>
<dbReference type="GO" id="GO:0003677">
    <property type="term" value="F:DNA binding"/>
    <property type="evidence" value="ECO:0007669"/>
    <property type="project" value="UniProtKB-KW"/>
</dbReference>
<name>A0A2T0LPX9_9PSEU</name>
<gene>
    <name evidence="5" type="ORF">B0I33_10970</name>
</gene>
<dbReference type="SMART" id="SM00418">
    <property type="entry name" value="HTH_ARSR"/>
    <property type="match status" value="1"/>
</dbReference>
<keyword evidence="3" id="KW-0804">Transcription</keyword>
<dbReference type="InterPro" id="IPR051081">
    <property type="entry name" value="HTH_MetalResp_TranReg"/>
</dbReference>
<dbReference type="InterPro" id="IPR011991">
    <property type="entry name" value="ArsR-like_HTH"/>
</dbReference>
<dbReference type="Pfam" id="PF01022">
    <property type="entry name" value="HTH_5"/>
    <property type="match status" value="1"/>
</dbReference>